<evidence type="ECO:0000313" key="4">
    <source>
        <dbReference type="EMBL" id="MDE1357565.1"/>
    </source>
</evidence>
<feature type="chain" id="PRO_5044441395" evidence="1">
    <location>
        <begin position="20"/>
        <end position="147"/>
    </location>
</feature>
<evidence type="ECO:0000313" key="5">
    <source>
        <dbReference type="EMBL" id="WGK86751.1"/>
    </source>
</evidence>
<reference evidence="3 7" key="1">
    <citation type="submission" date="2022-02" db="EMBL/GenBank/DDBJ databases">
        <title>Emergence and expansion in Europe of a Vibrio aestuarianus clonal complex pathogenic for oysters.</title>
        <authorList>
            <person name="Mesnil A."/>
            <person name="Travers M.-A."/>
        </authorList>
    </citation>
    <scope>NUCLEOTIDE SEQUENCE</scope>
    <source>
        <strain evidence="4">151-ITT-15-cp-1</strain>
        <strain evidence="2">19_064_11T1</strain>
        <strain evidence="3">19_064_15T1</strain>
        <strain evidence="5 7">U17</strain>
    </source>
</reference>
<protein>
    <submittedName>
        <fullName evidence="3">Copper chaperone PCu(A)C</fullName>
    </submittedName>
</protein>
<dbReference type="Proteomes" id="UP001140973">
    <property type="component" value="Unassembled WGS sequence"/>
</dbReference>
<evidence type="ECO:0000313" key="6">
    <source>
        <dbReference type="Proteomes" id="UP001140978"/>
    </source>
</evidence>
<feature type="signal peptide" evidence="1">
    <location>
        <begin position="1"/>
        <end position="19"/>
    </location>
</feature>
<dbReference type="Proteomes" id="UP001140979">
    <property type="component" value="Unassembled WGS sequence"/>
</dbReference>
<evidence type="ECO:0000313" key="3">
    <source>
        <dbReference type="EMBL" id="MDE1345951.1"/>
    </source>
</evidence>
<dbReference type="SUPFAM" id="SSF110087">
    <property type="entry name" value="DR1885-like metal-binding protein"/>
    <property type="match status" value="1"/>
</dbReference>
<dbReference type="PANTHER" id="PTHR36302:SF1">
    <property type="entry name" value="COPPER CHAPERONE PCU(A)C"/>
    <property type="match status" value="1"/>
</dbReference>
<dbReference type="PANTHER" id="PTHR36302">
    <property type="entry name" value="BLR7088 PROTEIN"/>
    <property type="match status" value="1"/>
</dbReference>
<dbReference type="EMBL" id="JAKNAP010000028">
    <property type="protein sequence ID" value="MDE1357565.1"/>
    <property type="molecule type" value="Genomic_DNA"/>
</dbReference>
<accession>A0A7X6S6K6</accession>
<evidence type="ECO:0000313" key="2">
    <source>
        <dbReference type="EMBL" id="MDE1241334.1"/>
    </source>
</evidence>
<dbReference type="InterPro" id="IPR058248">
    <property type="entry name" value="Lxx211020-like"/>
</dbReference>
<dbReference type="RefSeq" id="WP_171980058.1">
    <property type="nucleotide sequence ID" value="NZ_CALYLG010000266.1"/>
</dbReference>
<dbReference type="AlphaFoldDB" id="A0A7X6S6K6"/>
<proteinExistence type="predicted"/>
<dbReference type="GeneID" id="79918600"/>
<dbReference type="Pfam" id="PF04314">
    <property type="entry name" value="PCuAC"/>
    <property type="match status" value="1"/>
</dbReference>
<sequence>MKLNTLLLATLALSPFAYAKSDIMAHHLYARATAPTATTSAVFAQIMNNGDQDRFIVSAETDVAGKVELHDVITEGDVMKMRQIPQFKVPAQGKLELKPGSFHIMLLDLKKPLAEGEEINVALTFANGEQQMLTVPVKKVMNGMAHH</sequence>
<organism evidence="3 6">
    <name type="scientific">Vibrio aestuarianus</name>
    <dbReference type="NCBI Taxonomy" id="28171"/>
    <lineage>
        <taxon>Bacteria</taxon>
        <taxon>Pseudomonadati</taxon>
        <taxon>Pseudomonadota</taxon>
        <taxon>Gammaproteobacteria</taxon>
        <taxon>Vibrionales</taxon>
        <taxon>Vibrionaceae</taxon>
        <taxon>Vibrio</taxon>
    </lineage>
</organism>
<dbReference type="EMBL" id="JAKNAX010000011">
    <property type="protein sequence ID" value="MDE1345951.1"/>
    <property type="molecule type" value="Genomic_DNA"/>
</dbReference>
<gene>
    <name evidence="4" type="ORF">L9W73_09655</name>
    <name evidence="2" type="ORF">L9W94_04055</name>
    <name evidence="3" type="ORF">L9X51_05810</name>
    <name evidence="5" type="ORF">PYE67_17525</name>
</gene>
<keyword evidence="1" id="KW-0732">Signal</keyword>
<dbReference type="Gene3D" id="2.60.40.1890">
    <property type="entry name" value="PCu(A)C copper chaperone"/>
    <property type="match status" value="1"/>
</dbReference>
<name>A0A7X6S6K6_9VIBR</name>
<dbReference type="EMBL" id="JAKNBA010000004">
    <property type="protein sequence ID" value="MDE1241334.1"/>
    <property type="molecule type" value="Genomic_DNA"/>
</dbReference>
<dbReference type="InterPro" id="IPR007410">
    <property type="entry name" value="LpqE-like"/>
</dbReference>
<dbReference type="Proteomes" id="UP001140978">
    <property type="component" value="Unassembled WGS sequence"/>
</dbReference>
<dbReference type="Proteomes" id="UP001241226">
    <property type="component" value="Chromosome 2"/>
</dbReference>
<evidence type="ECO:0000313" key="7">
    <source>
        <dbReference type="Proteomes" id="UP001241226"/>
    </source>
</evidence>
<dbReference type="EMBL" id="CP118712">
    <property type="protein sequence ID" value="WGK86751.1"/>
    <property type="molecule type" value="Genomic_DNA"/>
</dbReference>
<dbReference type="InterPro" id="IPR036182">
    <property type="entry name" value="PCuAC_sf"/>
</dbReference>
<evidence type="ECO:0000256" key="1">
    <source>
        <dbReference type="SAM" id="SignalP"/>
    </source>
</evidence>